<name>D7E539_NOSA0</name>
<evidence type="ECO:0000313" key="2">
    <source>
        <dbReference type="Proteomes" id="UP000001511"/>
    </source>
</evidence>
<dbReference type="EMBL" id="CP002059">
    <property type="protein sequence ID" value="ADI63836.1"/>
    <property type="molecule type" value="Genomic_DNA"/>
</dbReference>
<dbReference type="STRING" id="551115.Aazo_1674"/>
<dbReference type="HOGENOM" id="CLU_2753871_0_0_3"/>
<dbReference type="OrthoDB" id="9808638at2"/>
<keyword evidence="2" id="KW-1185">Reference proteome</keyword>
<sequence length="70" mass="7878">MNEAPGEVSEVISLIPTNADYAIWRGLGVLMMGLTAASRDIFRCGNGGKTFHKLKQYYEFLEHQFGKIKK</sequence>
<accession>D7E539</accession>
<dbReference type="KEGG" id="naz:Aazo_1674"/>
<proteinExistence type="predicted"/>
<dbReference type="RefSeq" id="WP_013190854.1">
    <property type="nucleotide sequence ID" value="NC_014248.1"/>
</dbReference>
<organism evidence="1 2">
    <name type="scientific">Nostoc azollae (strain 0708)</name>
    <name type="common">Anabaena azollae (strain 0708)</name>
    <dbReference type="NCBI Taxonomy" id="551115"/>
    <lineage>
        <taxon>Bacteria</taxon>
        <taxon>Bacillati</taxon>
        <taxon>Cyanobacteriota</taxon>
        <taxon>Cyanophyceae</taxon>
        <taxon>Nostocales</taxon>
        <taxon>Nostocaceae</taxon>
        <taxon>Trichormus</taxon>
    </lineage>
</organism>
<dbReference type="Proteomes" id="UP000001511">
    <property type="component" value="Chromosome"/>
</dbReference>
<protein>
    <submittedName>
        <fullName evidence="1">Uncharacterized protein</fullName>
    </submittedName>
</protein>
<evidence type="ECO:0000313" key="1">
    <source>
        <dbReference type="EMBL" id="ADI63836.1"/>
    </source>
</evidence>
<dbReference type="AlphaFoldDB" id="D7E539"/>
<reference evidence="1 2" key="1">
    <citation type="journal article" date="2010" name="PLoS ONE">
        <title>Genome erosion in a nitrogen-fixing vertically transmitted endosymbiotic multicellular cyanobacterium.</title>
        <authorList>
            <person name="Ran L."/>
            <person name="Larsson J."/>
            <person name="Vigil-Stenman T."/>
            <person name="Nylander J.A."/>
            <person name="Ininbergs K."/>
            <person name="Zheng W.W."/>
            <person name="Lapidus A."/>
            <person name="Lowry S."/>
            <person name="Haselkorn R."/>
            <person name="Bergman B."/>
        </authorList>
    </citation>
    <scope>NUCLEOTIDE SEQUENCE [LARGE SCALE GENOMIC DNA]</scope>
    <source>
        <strain evidence="1 2">0708</strain>
    </source>
</reference>
<gene>
    <name evidence="1" type="ordered locus">Aazo_1674</name>
</gene>